<organism evidence="2 3">
    <name type="scientific">Porphyromonas gulae</name>
    <dbReference type="NCBI Taxonomy" id="111105"/>
    <lineage>
        <taxon>Bacteria</taxon>
        <taxon>Pseudomonadati</taxon>
        <taxon>Bacteroidota</taxon>
        <taxon>Bacteroidia</taxon>
        <taxon>Bacteroidales</taxon>
        <taxon>Porphyromonadaceae</taxon>
        <taxon>Porphyromonas</taxon>
    </lineage>
</organism>
<dbReference type="EMBL" id="JRAI01000063">
    <property type="protein sequence ID" value="KGN84910.1"/>
    <property type="molecule type" value="Genomic_DNA"/>
</dbReference>
<dbReference type="Proteomes" id="UP000030130">
    <property type="component" value="Unassembled WGS sequence"/>
</dbReference>
<dbReference type="PANTHER" id="PTHR35795">
    <property type="entry name" value="SLR1885 PROTEIN"/>
    <property type="match status" value="1"/>
</dbReference>
<dbReference type="RefSeq" id="WP_039421494.1">
    <property type="nucleotide sequence ID" value="NZ_JRAI01000063.1"/>
</dbReference>
<dbReference type="InterPro" id="IPR006675">
    <property type="entry name" value="HDIG_dom"/>
</dbReference>
<evidence type="ECO:0000259" key="1">
    <source>
        <dbReference type="Pfam" id="PF01966"/>
    </source>
</evidence>
<proteinExistence type="predicted"/>
<dbReference type="GO" id="GO:0016787">
    <property type="term" value="F:hydrolase activity"/>
    <property type="evidence" value="ECO:0007669"/>
    <property type="project" value="UniProtKB-KW"/>
</dbReference>
<dbReference type="InterPro" id="IPR006674">
    <property type="entry name" value="HD_domain"/>
</dbReference>
<protein>
    <submittedName>
        <fullName evidence="2">Phosphohydrolase</fullName>
    </submittedName>
</protein>
<feature type="domain" description="HD" evidence="1">
    <location>
        <begin position="23"/>
        <end position="141"/>
    </location>
</feature>
<name>A0A0A2F4D6_9PORP</name>
<dbReference type="PANTHER" id="PTHR35795:SF1">
    <property type="entry name" value="BIS(5'-NUCLEOSYL)-TETRAPHOSPHATASE, SYMMETRICAL"/>
    <property type="match status" value="1"/>
</dbReference>
<dbReference type="STRING" id="111105.HR09_04870"/>
<gene>
    <name evidence="2" type="ORF">HR08_07570</name>
</gene>
<dbReference type="Gene3D" id="1.10.3210.10">
    <property type="entry name" value="Hypothetical protein af1432"/>
    <property type="match status" value="1"/>
</dbReference>
<dbReference type="CDD" id="cd00077">
    <property type="entry name" value="HDc"/>
    <property type="match status" value="1"/>
</dbReference>
<dbReference type="Pfam" id="PF01966">
    <property type="entry name" value="HD"/>
    <property type="match status" value="1"/>
</dbReference>
<dbReference type="NCBIfam" id="TIGR00277">
    <property type="entry name" value="HDIG"/>
    <property type="match status" value="1"/>
</dbReference>
<reference evidence="2 3" key="1">
    <citation type="submission" date="2014-08" db="EMBL/GenBank/DDBJ databases">
        <title>Porphyromonas gulae strain:COT-052_OH1451 Genome sequencing.</title>
        <authorList>
            <person name="Wallis C."/>
            <person name="Deusch O."/>
            <person name="O'Flynn C."/>
            <person name="Davis I."/>
            <person name="Jospin G."/>
            <person name="Darling A.E."/>
            <person name="Coil D.A."/>
            <person name="Alexiev A."/>
            <person name="Horsfall A."/>
            <person name="Kirkwood N."/>
            <person name="Harris S."/>
            <person name="Eisen J.A."/>
        </authorList>
    </citation>
    <scope>NUCLEOTIDE SEQUENCE [LARGE SCALE GENOMIC DNA]</scope>
    <source>
        <strain evidence="3">COT-052 OH1451</strain>
    </source>
</reference>
<comment type="caution">
    <text evidence="2">The sequence shown here is derived from an EMBL/GenBank/DDBJ whole genome shotgun (WGS) entry which is preliminary data.</text>
</comment>
<keyword evidence="2" id="KW-0378">Hydrolase</keyword>
<dbReference type="OrthoDB" id="1722553at2"/>
<dbReference type="eggNOG" id="COG2206">
    <property type="taxonomic scope" value="Bacteria"/>
</dbReference>
<evidence type="ECO:0000313" key="3">
    <source>
        <dbReference type="Proteomes" id="UP000030130"/>
    </source>
</evidence>
<dbReference type="InterPro" id="IPR003607">
    <property type="entry name" value="HD/PDEase_dom"/>
</dbReference>
<dbReference type="AlphaFoldDB" id="A0A0A2F4D6"/>
<dbReference type="SUPFAM" id="SSF109604">
    <property type="entry name" value="HD-domain/PDEase-like"/>
    <property type="match status" value="1"/>
</dbReference>
<accession>A0A0A2F4D6</accession>
<dbReference type="InterPro" id="IPR051094">
    <property type="entry name" value="Diverse_Catalytic_Enzymes"/>
</dbReference>
<sequence>MMNPISIINKYYTEGTNQYHILVEHSRDVAVMALHVVDSHPELQADRLFVEEAAMLHDIGIFLTDAESIACFGKEPYILHGYLGANILRKEGYPHHALVCERHTGSGLTPEDIAARQIALPAGIYIPHSIEEKIVCYADKFFSKTKLHRVKKLEAVRRSMLSYGADSLRRFDEMHAIFKIPVE</sequence>
<evidence type="ECO:0000313" key="2">
    <source>
        <dbReference type="EMBL" id="KGN84910.1"/>
    </source>
</evidence>